<reference evidence="3 4" key="1">
    <citation type="submission" date="2019-02" db="EMBL/GenBank/DDBJ databases">
        <title>Genome sequencing of the rare red list fungi Phlebia centrifuga.</title>
        <authorList>
            <person name="Buettner E."/>
            <person name="Kellner H."/>
        </authorList>
    </citation>
    <scope>NUCLEOTIDE SEQUENCE [LARGE SCALE GENOMIC DNA]</scope>
    <source>
        <strain evidence="3 4">DSM 108282</strain>
    </source>
</reference>
<comment type="caution">
    <text evidence="3">The sequence shown here is derived from an EMBL/GenBank/DDBJ whole genome shotgun (WGS) entry which is preliminary data.</text>
</comment>
<feature type="region of interest" description="Disordered" evidence="1">
    <location>
        <begin position="33"/>
        <end position="77"/>
    </location>
</feature>
<feature type="compositionally biased region" description="Polar residues" evidence="1">
    <location>
        <begin position="56"/>
        <end position="76"/>
    </location>
</feature>
<sequence>MVVLSPSFTLLASLSAIAAVSFLPAPVDGAAIPSPVHHGKEKSNHEPYSRHGTNGGTSTTPDANANDPQSADSSSAPIIPLPIRSMKAADNGSSHFDQNDKRSWDPMNTIFEVRNVWIRDELSSRNHVERDSHDKVVVTGDNDHVHVHDGHHHHGQDTVIVKGHNDHVHAHRRSPRSHHHHGSHDRVIVTGDHDHVNVHTRRSGPGLSIPLLNESIPVPQLGRRDHHHHHHHSNSHDKVVVSGDNDHVNVHMRRDDPFEAEGVPGTIDIMSSVAGSSLGERIASLKLSPTLGDDVYGSSDPFILSASEVNQTQVYMVAMPSNDSDNSNTTTSSNSTDPASFRRVALTIPLFNAEEAMMKSYCATFDAKPSAPSPLTMERCTNGTTTDEHKSQVFAYDPNTGSIQPMWFDGEDDGMTDDGDEGGEDDPSMDAPNNSTETAPVDPSTDADATVARIANLDEKLLDSTFGDATRPASFVAFAKSFAQDSGYPNAQNVTLVFTPAAPEVIPQAAAEEKLAGEASAGSPTDAAATASDSVAVTSDSVSTTITFSAASAAATSLSSSSVTDVLSTSVAPSSTSDDSAIAADVPSSSASGISTTPLSATTSAASTHGLDVEVYDPDATASGVASTSSATISSVSPTRSDLASDSLDAQAASSTASTSTSSASTMTPVSTAPYEWMFKEGLAKSS</sequence>
<feature type="region of interest" description="Disordered" evidence="1">
    <location>
        <begin position="569"/>
        <end position="601"/>
    </location>
</feature>
<accession>A0A4S4KPN8</accession>
<evidence type="ECO:0000313" key="4">
    <source>
        <dbReference type="Proteomes" id="UP000309038"/>
    </source>
</evidence>
<gene>
    <name evidence="3" type="ORF">EW026_g2625</name>
</gene>
<feature type="signal peptide" evidence="2">
    <location>
        <begin position="1"/>
        <end position="29"/>
    </location>
</feature>
<evidence type="ECO:0000313" key="3">
    <source>
        <dbReference type="EMBL" id="THG99807.1"/>
    </source>
</evidence>
<proteinExistence type="predicted"/>
<evidence type="ECO:0000256" key="1">
    <source>
        <dbReference type="SAM" id="MobiDB-lite"/>
    </source>
</evidence>
<name>A0A4S4KPN8_9APHY</name>
<feature type="region of interest" description="Disordered" evidence="1">
    <location>
        <begin position="622"/>
        <end position="671"/>
    </location>
</feature>
<dbReference type="AlphaFoldDB" id="A0A4S4KPN8"/>
<protein>
    <submittedName>
        <fullName evidence="3">Uncharacterized protein</fullName>
    </submittedName>
</protein>
<keyword evidence="4" id="KW-1185">Reference proteome</keyword>
<keyword evidence="2" id="KW-0732">Signal</keyword>
<feature type="compositionally biased region" description="Basic residues" evidence="1">
    <location>
        <begin position="224"/>
        <end position="233"/>
    </location>
</feature>
<evidence type="ECO:0000256" key="2">
    <source>
        <dbReference type="SAM" id="SignalP"/>
    </source>
</evidence>
<dbReference type="Proteomes" id="UP000309038">
    <property type="component" value="Unassembled WGS sequence"/>
</dbReference>
<organism evidence="3 4">
    <name type="scientific">Hermanssonia centrifuga</name>
    <dbReference type="NCBI Taxonomy" id="98765"/>
    <lineage>
        <taxon>Eukaryota</taxon>
        <taxon>Fungi</taxon>
        <taxon>Dikarya</taxon>
        <taxon>Basidiomycota</taxon>
        <taxon>Agaricomycotina</taxon>
        <taxon>Agaricomycetes</taxon>
        <taxon>Polyporales</taxon>
        <taxon>Meruliaceae</taxon>
        <taxon>Hermanssonia</taxon>
    </lineage>
</organism>
<feature type="compositionally biased region" description="Low complexity" evidence="1">
    <location>
        <begin position="569"/>
        <end position="585"/>
    </location>
</feature>
<feature type="compositionally biased region" description="Acidic residues" evidence="1">
    <location>
        <begin position="409"/>
        <end position="428"/>
    </location>
</feature>
<feature type="region of interest" description="Disordered" evidence="1">
    <location>
        <begin position="400"/>
        <end position="446"/>
    </location>
</feature>
<feature type="region of interest" description="Disordered" evidence="1">
    <location>
        <begin position="221"/>
        <end position="241"/>
    </location>
</feature>
<feature type="chain" id="PRO_5020559939" evidence="2">
    <location>
        <begin position="30"/>
        <end position="687"/>
    </location>
</feature>
<dbReference type="EMBL" id="SGPJ01000068">
    <property type="protein sequence ID" value="THG99807.1"/>
    <property type="molecule type" value="Genomic_DNA"/>
</dbReference>